<keyword evidence="2" id="KW-1185">Reference proteome</keyword>
<name>A0A9P6ZE19_9FUNG</name>
<dbReference type="Proteomes" id="UP000740926">
    <property type="component" value="Unassembled WGS sequence"/>
</dbReference>
<protein>
    <submittedName>
        <fullName evidence="1">Uncharacterized protein</fullName>
    </submittedName>
</protein>
<organism evidence="1 2">
    <name type="scientific">Rhizopus delemar</name>
    <dbReference type="NCBI Taxonomy" id="936053"/>
    <lineage>
        <taxon>Eukaryota</taxon>
        <taxon>Fungi</taxon>
        <taxon>Fungi incertae sedis</taxon>
        <taxon>Mucoromycota</taxon>
        <taxon>Mucoromycotina</taxon>
        <taxon>Mucoromycetes</taxon>
        <taxon>Mucorales</taxon>
        <taxon>Mucorineae</taxon>
        <taxon>Rhizopodaceae</taxon>
        <taxon>Rhizopus</taxon>
    </lineage>
</organism>
<dbReference type="AlphaFoldDB" id="A0A9P6ZE19"/>
<evidence type="ECO:0000313" key="2">
    <source>
        <dbReference type="Proteomes" id="UP000740926"/>
    </source>
</evidence>
<reference evidence="1 2" key="1">
    <citation type="journal article" date="2020" name="Microb. Genom.">
        <title>Genetic diversity of clinical and environmental Mucorales isolates obtained from an investigation of mucormycosis cases among solid organ transplant recipients.</title>
        <authorList>
            <person name="Nguyen M.H."/>
            <person name="Kaul D."/>
            <person name="Muto C."/>
            <person name="Cheng S.J."/>
            <person name="Richter R.A."/>
            <person name="Bruno V.M."/>
            <person name="Liu G."/>
            <person name="Beyhan S."/>
            <person name="Sundermann A.J."/>
            <person name="Mounaud S."/>
            <person name="Pasculle A.W."/>
            <person name="Nierman W.C."/>
            <person name="Driscoll E."/>
            <person name="Cumbie R."/>
            <person name="Clancy C.J."/>
            <person name="Dupont C.L."/>
        </authorList>
    </citation>
    <scope>NUCLEOTIDE SEQUENCE [LARGE SCALE GENOMIC DNA]</scope>
    <source>
        <strain evidence="1 2">GL24</strain>
    </source>
</reference>
<comment type="caution">
    <text evidence="1">The sequence shown here is derived from an EMBL/GenBank/DDBJ whole genome shotgun (WGS) entry which is preliminary data.</text>
</comment>
<gene>
    <name evidence="1" type="ORF">G6F50_001047</name>
</gene>
<dbReference type="EMBL" id="JAANIU010000079">
    <property type="protein sequence ID" value="KAG1575492.1"/>
    <property type="molecule type" value="Genomic_DNA"/>
</dbReference>
<sequence length="154" mass="17847">MLPSSPINILQYLFVQTSAPGYTMSIWLTFWFADEMKFGAWHSNIAIHHANWIKRQAHVNKRNDITVSYMPKEALKAYLFPKEMRYFISEHAGARKDTSHIINMANEASTPVPIMHTFLKNCDYVLEKYGNYDTTSIVQAHRDQVVIPANLQKK</sequence>
<proteinExistence type="predicted"/>
<accession>A0A9P6ZE19</accession>
<evidence type="ECO:0000313" key="1">
    <source>
        <dbReference type="EMBL" id="KAG1575492.1"/>
    </source>
</evidence>